<dbReference type="GO" id="GO:0003676">
    <property type="term" value="F:nucleic acid binding"/>
    <property type="evidence" value="ECO:0007669"/>
    <property type="project" value="InterPro"/>
</dbReference>
<evidence type="ECO:0000259" key="2">
    <source>
        <dbReference type="Pfam" id="PF21762"/>
    </source>
</evidence>
<name>A0A0P1KVI6_9SACH</name>
<dbReference type="InterPro" id="IPR012337">
    <property type="entry name" value="RNaseH-like_sf"/>
</dbReference>
<protein>
    <submittedName>
        <fullName evidence="3">LAQU0S15e00914g1_1</fullName>
    </submittedName>
</protein>
<evidence type="ECO:0000256" key="1">
    <source>
        <dbReference type="SAM" id="MobiDB-lite"/>
    </source>
</evidence>
<dbReference type="Pfam" id="PF21762">
    <property type="entry name" value="DEDDh_C"/>
    <property type="match status" value="1"/>
</dbReference>
<dbReference type="SUPFAM" id="SSF53098">
    <property type="entry name" value="Ribonuclease H-like"/>
    <property type="match status" value="1"/>
</dbReference>
<dbReference type="OrthoDB" id="5953249at2759"/>
<dbReference type="PANTHER" id="PTHR28083">
    <property type="entry name" value="GOOD FOR FULL DBP5 ACTIVITY PROTEIN 2"/>
    <property type="match status" value="1"/>
</dbReference>
<evidence type="ECO:0000313" key="3">
    <source>
        <dbReference type="EMBL" id="CUS24277.1"/>
    </source>
</evidence>
<gene>
    <name evidence="3" type="ORF">LAQU0_S15e00914g</name>
</gene>
<organism evidence="3 4">
    <name type="scientific">Lachancea quebecensis</name>
    <dbReference type="NCBI Taxonomy" id="1654605"/>
    <lineage>
        <taxon>Eukaryota</taxon>
        <taxon>Fungi</taxon>
        <taxon>Dikarya</taxon>
        <taxon>Ascomycota</taxon>
        <taxon>Saccharomycotina</taxon>
        <taxon>Saccharomycetes</taxon>
        <taxon>Saccharomycetales</taxon>
        <taxon>Saccharomycetaceae</taxon>
        <taxon>Lachancea</taxon>
    </lineage>
</organism>
<dbReference type="InterPro" id="IPR040151">
    <property type="entry name" value="Gfd2/YDR514C-like"/>
</dbReference>
<dbReference type="EMBL" id="LN890572">
    <property type="protein sequence ID" value="CUS24277.1"/>
    <property type="molecule type" value="Genomic_DNA"/>
</dbReference>
<dbReference type="Gene3D" id="3.30.420.10">
    <property type="entry name" value="Ribonuclease H-like superfamily/Ribonuclease H"/>
    <property type="match status" value="1"/>
</dbReference>
<dbReference type="PANTHER" id="PTHR28083:SF1">
    <property type="entry name" value="GOOD FOR FULL DBP5 ACTIVITY PROTEIN 2"/>
    <property type="match status" value="1"/>
</dbReference>
<evidence type="ECO:0000313" key="4">
    <source>
        <dbReference type="Proteomes" id="UP000236544"/>
    </source>
</evidence>
<proteinExistence type="predicted"/>
<dbReference type="AlphaFoldDB" id="A0A0P1KVI6"/>
<dbReference type="InterPro" id="IPR036397">
    <property type="entry name" value="RNaseH_sf"/>
</dbReference>
<dbReference type="GO" id="GO:0005634">
    <property type="term" value="C:nucleus"/>
    <property type="evidence" value="ECO:0007669"/>
    <property type="project" value="TreeGrafter"/>
</dbReference>
<keyword evidence="4" id="KW-1185">Reference proteome</keyword>
<sequence>MLRNCTRKPAKRLKVDTGRQKSVMSFSSHEAEIHVRGENVPRNRSSVSAYLKAAAGVKNVIGPKKSQMREQSFFKELVKVEYQPVPLRTQFIENYIKEFHKKYQDQMSLSQQQLESKLRLAKEQYQSLQQSLSTAPAGQAADSSDAKEDQKLAKLLRKIENEHSPKITDSPGSPSFKYVADSIRMLASQRTICFSVDVEAYERNTNVVTEIGISVFDPRESMYSTVGNFRTFHLIVGESLRLRNGRFVCDVKDCFLLGESYVMSLSSCVEFIQTLLNYYMVPHTPQERTWHRAFVGHNVKGDLKWLSSIGVNLPANIDHDKLSLDTKLERISILDTEKLYRVLYGSKGSSLGKILRLFKVPHAYLHNAGNDAYFTLKLLLHMCDVSYRRRLQMDDFYAVTATVESWSRREKNRGNVGSHGKGSNDFTEYRTKKKQSLHTEFGGCRWFASASEALIGGPTPYEYE</sequence>
<dbReference type="InterPro" id="IPR048519">
    <property type="entry name" value="Gfd2/YDR514C-like_C"/>
</dbReference>
<feature type="region of interest" description="Disordered" evidence="1">
    <location>
        <begin position="410"/>
        <end position="429"/>
    </location>
</feature>
<reference evidence="4" key="1">
    <citation type="submission" date="2015-10" db="EMBL/GenBank/DDBJ databases">
        <authorList>
            <person name="Devillers H."/>
        </authorList>
    </citation>
    <scope>NUCLEOTIDE SEQUENCE [LARGE SCALE GENOMIC DNA]</scope>
</reference>
<dbReference type="Proteomes" id="UP000236544">
    <property type="component" value="Unassembled WGS sequence"/>
</dbReference>
<accession>A0A0P1KVI6</accession>
<feature type="domain" description="Gfd2/YDR514C-like C-terminal" evidence="2">
    <location>
        <begin position="193"/>
        <end position="382"/>
    </location>
</feature>